<name>A0A0F9TTN5_9ZZZZ</name>
<keyword evidence="4" id="KW-0997">Cell inner membrane</keyword>
<dbReference type="PROSITE" id="PS51012">
    <property type="entry name" value="ABC_TM2"/>
    <property type="match status" value="1"/>
</dbReference>
<organism evidence="10">
    <name type="scientific">marine sediment metagenome</name>
    <dbReference type="NCBI Taxonomy" id="412755"/>
    <lineage>
        <taxon>unclassified sequences</taxon>
        <taxon>metagenomes</taxon>
        <taxon>ecological metagenomes</taxon>
    </lineage>
</organism>
<evidence type="ECO:0000259" key="9">
    <source>
        <dbReference type="PROSITE" id="PS51012"/>
    </source>
</evidence>
<dbReference type="PANTHER" id="PTHR30413:SF8">
    <property type="entry name" value="TRANSPORT PERMEASE PROTEIN"/>
    <property type="match status" value="1"/>
</dbReference>
<evidence type="ECO:0000313" key="10">
    <source>
        <dbReference type="EMBL" id="KKN82709.1"/>
    </source>
</evidence>
<proteinExistence type="predicted"/>
<reference evidence="10" key="1">
    <citation type="journal article" date="2015" name="Nature">
        <title>Complex archaea that bridge the gap between prokaryotes and eukaryotes.</title>
        <authorList>
            <person name="Spang A."/>
            <person name="Saw J.H."/>
            <person name="Jorgensen S.L."/>
            <person name="Zaremba-Niedzwiedzka K."/>
            <person name="Martijn J."/>
            <person name="Lind A.E."/>
            <person name="van Eijk R."/>
            <person name="Schleper C."/>
            <person name="Guy L."/>
            <person name="Ettema T.J."/>
        </authorList>
    </citation>
    <scope>NUCLEOTIDE SEQUENCE</scope>
</reference>
<dbReference type="GO" id="GO:0140359">
    <property type="term" value="F:ABC-type transporter activity"/>
    <property type="evidence" value="ECO:0007669"/>
    <property type="project" value="InterPro"/>
</dbReference>
<feature type="transmembrane region" description="Helical" evidence="8">
    <location>
        <begin position="33"/>
        <end position="52"/>
    </location>
</feature>
<feature type="transmembrane region" description="Helical" evidence="8">
    <location>
        <begin position="180"/>
        <end position="196"/>
    </location>
</feature>
<dbReference type="PANTHER" id="PTHR30413">
    <property type="entry name" value="INNER MEMBRANE TRANSPORT PERMEASE"/>
    <property type="match status" value="1"/>
</dbReference>
<keyword evidence="6 8" id="KW-1133">Transmembrane helix</keyword>
<keyword evidence="3" id="KW-1003">Cell membrane</keyword>
<protein>
    <recommendedName>
        <fullName evidence="9">ABC transmembrane type-2 domain-containing protein</fullName>
    </recommendedName>
</protein>
<evidence type="ECO:0000256" key="5">
    <source>
        <dbReference type="ARBA" id="ARBA00022692"/>
    </source>
</evidence>
<sequence length="261" mass="30206">MTTVLKRSNWAIWRDVIFALFVREIRTGFNDRLGLAWAIFQPLSFIFLLSFLRGRMDGGDTHTVPTFEFMMYGMLLIQLFLETFSNCAMAIKKNKSLFAFRQVQPISSVLASALFNLLIKLSVFALIFLIMYFLKMDFKLDDPLFILLNIVTLWVFAVSIGLMFAIALCYVPEVSKIQSVLTRPMFFISGVFFSMQDVPKEYWPYLDWNPILHAIELTRHAAYNTYSTEAVSEFYLFSSALVALFFAASIYHISWKQAISR</sequence>
<feature type="transmembrane region" description="Helical" evidence="8">
    <location>
        <begin position="112"/>
        <end position="134"/>
    </location>
</feature>
<dbReference type="EMBL" id="LAZR01000196">
    <property type="protein sequence ID" value="KKN82709.1"/>
    <property type="molecule type" value="Genomic_DNA"/>
</dbReference>
<feature type="transmembrane region" description="Helical" evidence="8">
    <location>
        <begin position="234"/>
        <end position="253"/>
    </location>
</feature>
<evidence type="ECO:0000256" key="2">
    <source>
        <dbReference type="ARBA" id="ARBA00022448"/>
    </source>
</evidence>
<dbReference type="InterPro" id="IPR013525">
    <property type="entry name" value="ABC2_TM"/>
</dbReference>
<dbReference type="GO" id="GO:0015920">
    <property type="term" value="P:lipopolysaccharide transport"/>
    <property type="evidence" value="ECO:0007669"/>
    <property type="project" value="TreeGrafter"/>
</dbReference>
<dbReference type="InterPro" id="IPR047817">
    <property type="entry name" value="ABC2_TM_bact-type"/>
</dbReference>
<comment type="subcellular location">
    <subcellularLocation>
        <location evidence="1">Cell inner membrane</location>
        <topology evidence="1">Multi-pass membrane protein</topology>
    </subcellularLocation>
</comment>
<dbReference type="GO" id="GO:0005886">
    <property type="term" value="C:plasma membrane"/>
    <property type="evidence" value="ECO:0007669"/>
    <property type="project" value="UniProtKB-SubCell"/>
</dbReference>
<feature type="domain" description="ABC transmembrane type-2" evidence="9">
    <location>
        <begin position="33"/>
        <end position="254"/>
    </location>
</feature>
<keyword evidence="7 8" id="KW-0472">Membrane</keyword>
<keyword evidence="5 8" id="KW-0812">Transmembrane</keyword>
<evidence type="ECO:0000256" key="3">
    <source>
        <dbReference type="ARBA" id="ARBA00022475"/>
    </source>
</evidence>
<gene>
    <name evidence="10" type="ORF">LCGC14_0306670</name>
</gene>
<evidence type="ECO:0000256" key="8">
    <source>
        <dbReference type="SAM" id="Phobius"/>
    </source>
</evidence>
<dbReference type="Pfam" id="PF01061">
    <property type="entry name" value="ABC2_membrane"/>
    <property type="match status" value="1"/>
</dbReference>
<keyword evidence="2" id="KW-0813">Transport</keyword>
<evidence type="ECO:0000256" key="6">
    <source>
        <dbReference type="ARBA" id="ARBA00022989"/>
    </source>
</evidence>
<dbReference type="AlphaFoldDB" id="A0A0F9TTN5"/>
<evidence type="ECO:0000256" key="7">
    <source>
        <dbReference type="ARBA" id="ARBA00023136"/>
    </source>
</evidence>
<evidence type="ECO:0000256" key="4">
    <source>
        <dbReference type="ARBA" id="ARBA00022519"/>
    </source>
</evidence>
<feature type="transmembrane region" description="Helical" evidence="8">
    <location>
        <begin position="146"/>
        <end position="168"/>
    </location>
</feature>
<accession>A0A0F9TTN5</accession>
<evidence type="ECO:0000256" key="1">
    <source>
        <dbReference type="ARBA" id="ARBA00004429"/>
    </source>
</evidence>
<comment type="caution">
    <text evidence="10">The sequence shown here is derived from an EMBL/GenBank/DDBJ whole genome shotgun (WGS) entry which is preliminary data.</text>
</comment>
<feature type="transmembrane region" description="Helical" evidence="8">
    <location>
        <begin position="72"/>
        <end position="91"/>
    </location>
</feature>